<evidence type="ECO:0000259" key="5">
    <source>
        <dbReference type="PROSITE" id="PS51781"/>
    </source>
</evidence>
<reference evidence="6 7" key="1">
    <citation type="submission" date="2018-03" db="EMBL/GenBank/DDBJ databases">
        <title>Genomic Encyclopedia of Archaeal and Bacterial Type Strains, Phase II (KMG-II): from individual species to whole genera.</title>
        <authorList>
            <person name="Goeker M."/>
        </authorList>
    </citation>
    <scope>NUCLEOTIDE SEQUENCE [LARGE SCALE GENOMIC DNA]</scope>
    <source>
        <strain evidence="6 7">DSM 28229</strain>
    </source>
</reference>
<organism evidence="6 7">
    <name type="scientific">Sediminitomix flava</name>
    <dbReference type="NCBI Taxonomy" id="379075"/>
    <lineage>
        <taxon>Bacteria</taxon>
        <taxon>Pseudomonadati</taxon>
        <taxon>Bacteroidota</taxon>
        <taxon>Cytophagia</taxon>
        <taxon>Cytophagales</taxon>
        <taxon>Flammeovirgaceae</taxon>
        <taxon>Sediminitomix</taxon>
    </lineage>
</organism>
<gene>
    <name evidence="6" type="ORF">BC781_101535</name>
</gene>
<feature type="domain" description="SH3b" evidence="5">
    <location>
        <begin position="211"/>
        <end position="272"/>
    </location>
</feature>
<dbReference type="GO" id="GO:0009253">
    <property type="term" value="P:peptidoglycan catabolic process"/>
    <property type="evidence" value="ECO:0007669"/>
    <property type="project" value="InterPro"/>
</dbReference>
<evidence type="ECO:0000256" key="1">
    <source>
        <dbReference type="ARBA" id="ARBA00001561"/>
    </source>
</evidence>
<protein>
    <recommendedName>
        <fullName evidence="2">N-acetylmuramoyl-L-alanine amidase</fullName>
        <ecNumber evidence="2">3.5.1.28</ecNumber>
    </recommendedName>
</protein>
<dbReference type="Pfam" id="PF08239">
    <property type="entry name" value="SH3_3"/>
    <property type="match status" value="1"/>
</dbReference>
<dbReference type="GO" id="GO:0008745">
    <property type="term" value="F:N-acetylmuramoyl-L-alanine amidase activity"/>
    <property type="evidence" value="ECO:0007669"/>
    <property type="project" value="UniProtKB-EC"/>
</dbReference>
<dbReference type="EC" id="3.5.1.28" evidence="2"/>
<dbReference type="EMBL" id="QGDO01000001">
    <property type="protein sequence ID" value="PWJ44185.1"/>
    <property type="molecule type" value="Genomic_DNA"/>
</dbReference>
<dbReference type="AlphaFoldDB" id="A0A315ZF58"/>
<proteinExistence type="predicted"/>
<dbReference type="CDD" id="cd06583">
    <property type="entry name" value="PGRP"/>
    <property type="match status" value="1"/>
</dbReference>
<dbReference type="PANTHER" id="PTHR30417">
    <property type="entry name" value="N-ACETYLMURAMOYL-L-ALANINE AMIDASE AMID"/>
    <property type="match status" value="1"/>
</dbReference>
<dbReference type="GO" id="GO:0071555">
    <property type="term" value="P:cell wall organization"/>
    <property type="evidence" value="ECO:0007669"/>
    <property type="project" value="UniProtKB-KW"/>
</dbReference>
<keyword evidence="4" id="KW-0961">Cell wall biogenesis/degradation</keyword>
<comment type="caution">
    <text evidence="6">The sequence shown here is derived from an EMBL/GenBank/DDBJ whole genome shotgun (WGS) entry which is preliminary data.</text>
</comment>
<dbReference type="PANTHER" id="PTHR30417:SF1">
    <property type="entry name" value="N-ACETYLMURAMOYL-L-ALANINE AMIDASE AMID"/>
    <property type="match status" value="1"/>
</dbReference>
<dbReference type="SMART" id="SM00644">
    <property type="entry name" value="Ami_2"/>
    <property type="match status" value="1"/>
</dbReference>
<dbReference type="InterPro" id="IPR051206">
    <property type="entry name" value="NAMLAA_amidase_2"/>
</dbReference>
<evidence type="ECO:0000313" key="7">
    <source>
        <dbReference type="Proteomes" id="UP000245535"/>
    </source>
</evidence>
<dbReference type="GO" id="GO:0009254">
    <property type="term" value="P:peptidoglycan turnover"/>
    <property type="evidence" value="ECO:0007669"/>
    <property type="project" value="TreeGrafter"/>
</dbReference>
<dbReference type="Pfam" id="PF01510">
    <property type="entry name" value="Amidase_2"/>
    <property type="match status" value="1"/>
</dbReference>
<dbReference type="InterPro" id="IPR002502">
    <property type="entry name" value="Amidase_domain"/>
</dbReference>
<dbReference type="Proteomes" id="UP000245535">
    <property type="component" value="Unassembled WGS sequence"/>
</dbReference>
<evidence type="ECO:0000256" key="4">
    <source>
        <dbReference type="ARBA" id="ARBA00023316"/>
    </source>
</evidence>
<evidence type="ECO:0000256" key="2">
    <source>
        <dbReference type="ARBA" id="ARBA00011901"/>
    </source>
</evidence>
<dbReference type="PROSITE" id="PS51781">
    <property type="entry name" value="SH3B"/>
    <property type="match status" value="1"/>
</dbReference>
<dbReference type="InterPro" id="IPR003646">
    <property type="entry name" value="SH3-like_bac-type"/>
</dbReference>
<dbReference type="InterPro" id="IPR036505">
    <property type="entry name" value="Amidase/PGRP_sf"/>
</dbReference>
<accession>A0A315ZF58</accession>
<keyword evidence="7" id="KW-1185">Reference proteome</keyword>
<sequence length="272" mass="30768">MMNFQIDDNHRLEGKVTHLECSKNTKKFQQLPSSIILHYTAGRDALSSAKYLCKENIKASAHLVIGRKGEVIQLVPFNTISWHAGKSSYKGRNGFNNFSIGIEIDNAGPLEPIGQSYSAWFGKKYPATAVVKATHRNEKVERYWHNYTEKQIDTVEKICELLLATYPSIKEILGHEEISPGRKQDPGPAFPLDNLRSRLTEERDSEEAFTAMKAEVSVPLLNIREMPSIQAEKVMEPLPEGTRLKILGERDGWLKVRTQVEGWVASDYVDIV</sequence>
<dbReference type="Gene3D" id="3.40.80.10">
    <property type="entry name" value="Peptidoglycan recognition protein-like"/>
    <property type="match status" value="1"/>
</dbReference>
<evidence type="ECO:0000256" key="3">
    <source>
        <dbReference type="ARBA" id="ARBA00022801"/>
    </source>
</evidence>
<dbReference type="SUPFAM" id="SSF55846">
    <property type="entry name" value="N-acetylmuramoyl-L-alanine amidase-like"/>
    <property type="match status" value="1"/>
</dbReference>
<comment type="catalytic activity">
    <reaction evidence="1">
        <text>Hydrolyzes the link between N-acetylmuramoyl residues and L-amino acid residues in certain cell-wall glycopeptides.</text>
        <dbReference type="EC" id="3.5.1.28"/>
    </reaction>
</comment>
<dbReference type="Gene3D" id="2.30.30.40">
    <property type="entry name" value="SH3 Domains"/>
    <property type="match status" value="1"/>
</dbReference>
<keyword evidence="3" id="KW-0378">Hydrolase</keyword>
<evidence type="ECO:0000313" key="6">
    <source>
        <dbReference type="EMBL" id="PWJ44185.1"/>
    </source>
</evidence>
<name>A0A315ZF58_SEDFL</name>
<dbReference type="OrthoDB" id="9794842at2"/>
<dbReference type="RefSeq" id="WP_109615697.1">
    <property type="nucleotide sequence ID" value="NZ_QGDO01000001.1"/>
</dbReference>